<gene>
    <name evidence="1" type="ORF">RHMOL_Rhmol08G0080700</name>
</gene>
<protein>
    <submittedName>
        <fullName evidence="1">Uncharacterized protein</fullName>
    </submittedName>
</protein>
<evidence type="ECO:0000313" key="2">
    <source>
        <dbReference type="Proteomes" id="UP001062846"/>
    </source>
</evidence>
<keyword evidence="2" id="KW-1185">Reference proteome</keyword>
<sequence>MICKRSLKGLAAIPTTATTVIAAVNCLLDKGTMRRNRKRKRTNITDLNADVLRLVMVFVAKSSDGAGSFARATSVCKGFMEIAEDTEVLKAVVFDKQSVSGFDESFWKINGLLSKCSSARNVGAVNILLTYLKERVEYSWAKERVVEVAVKELFDRVEAVNAVFTRARLRAAVSAGELVKQMLHEIRMDINEIREHLDKFEVAGFFKT</sequence>
<accession>A0ACC0MLB4</accession>
<evidence type="ECO:0000313" key="1">
    <source>
        <dbReference type="EMBL" id="KAI8541679.1"/>
    </source>
</evidence>
<organism evidence="1 2">
    <name type="scientific">Rhododendron molle</name>
    <name type="common">Chinese azalea</name>
    <name type="synonym">Azalea mollis</name>
    <dbReference type="NCBI Taxonomy" id="49168"/>
    <lineage>
        <taxon>Eukaryota</taxon>
        <taxon>Viridiplantae</taxon>
        <taxon>Streptophyta</taxon>
        <taxon>Embryophyta</taxon>
        <taxon>Tracheophyta</taxon>
        <taxon>Spermatophyta</taxon>
        <taxon>Magnoliopsida</taxon>
        <taxon>eudicotyledons</taxon>
        <taxon>Gunneridae</taxon>
        <taxon>Pentapetalae</taxon>
        <taxon>asterids</taxon>
        <taxon>Ericales</taxon>
        <taxon>Ericaceae</taxon>
        <taxon>Ericoideae</taxon>
        <taxon>Rhodoreae</taxon>
        <taxon>Rhododendron</taxon>
    </lineage>
</organism>
<reference evidence="1" key="1">
    <citation type="submission" date="2022-02" db="EMBL/GenBank/DDBJ databases">
        <title>Plant Genome Project.</title>
        <authorList>
            <person name="Zhang R.-G."/>
        </authorList>
    </citation>
    <scope>NUCLEOTIDE SEQUENCE</scope>
    <source>
        <strain evidence="1">AT1</strain>
    </source>
</reference>
<comment type="caution">
    <text evidence="1">The sequence shown here is derived from an EMBL/GenBank/DDBJ whole genome shotgun (WGS) entry which is preliminary data.</text>
</comment>
<dbReference type="EMBL" id="CM046395">
    <property type="protein sequence ID" value="KAI8541679.1"/>
    <property type="molecule type" value="Genomic_DNA"/>
</dbReference>
<proteinExistence type="predicted"/>
<name>A0ACC0MLB4_RHOML</name>
<dbReference type="Proteomes" id="UP001062846">
    <property type="component" value="Chromosome 8"/>
</dbReference>